<dbReference type="EMBL" id="ARYC01018848">
    <property type="protein sequence ID" value="KEJ82476.1"/>
    <property type="molecule type" value="Genomic_DNA"/>
</dbReference>
<reference evidence="2" key="1">
    <citation type="journal article" date="2014" name="Cell">
        <title>The Architecture of a Scrambled Genome Reveals Massive Levels of Genomic Rearrangement during Development.</title>
        <authorList>
            <person name="Chen X."/>
            <person name="Bracht J.R."/>
            <person name="Goldman A.D."/>
            <person name="Dolzhenko E."/>
            <person name="Clay D.M."/>
            <person name="Swart E.C."/>
            <person name="Perlman D.H."/>
            <person name="Doak T.G."/>
            <person name="Stuart A."/>
            <person name="Amemiya C.T."/>
            <person name="Sebra R.P."/>
            <person name="Landweber L.F."/>
        </authorList>
    </citation>
    <scope>NUCLEOTIDE SEQUENCE [LARGE SCALE GENOMIC DNA]</scope>
    <source>
        <strain evidence="2">JRB310</strain>
    </source>
</reference>
<protein>
    <submittedName>
        <fullName evidence="1">Uncharacterized protein</fullName>
    </submittedName>
</protein>
<proteinExistence type="predicted"/>
<organism evidence="1 2">
    <name type="scientific">Oxytricha trifallax</name>
    <dbReference type="NCBI Taxonomy" id="1172189"/>
    <lineage>
        <taxon>Eukaryota</taxon>
        <taxon>Sar</taxon>
        <taxon>Alveolata</taxon>
        <taxon>Ciliophora</taxon>
        <taxon>Intramacronucleata</taxon>
        <taxon>Spirotrichea</taxon>
        <taxon>Stichotrichia</taxon>
        <taxon>Sporadotrichida</taxon>
        <taxon>Oxytrichidae</taxon>
        <taxon>Oxytrichinae</taxon>
        <taxon>Oxytricha</taxon>
    </lineage>
</organism>
<accession>A0A073HZ42</accession>
<sequence length="81" mass="9184">MEKTNQKMGYKANDRHIFVLKIETNDAKQIHTNVAETISGKTTRFSQRGSISGRMSNGVPEEAIERRWGFRADGRGTNSDR</sequence>
<evidence type="ECO:0000313" key="1">
    <source>
        <dbReference type="EMBL" id="KEJ82476.1"/>
    </source>
</evidence>
<dbReference type="AlphaFoldDB" id="A0A073HZ42"/>
<gene>
    <name evidence="1" type="ORF">OXYTRIMIC_575</name>
</gene>
<keyword evidence="2" id="KW-1185">Reference proteome</keyword>
<name>A0A073HZ42_9SPIT</name>
<evidence type="ECO:0000313" key="2">
    <source>
        <dbReference type="Proteomes" id="UP000053232"/>
    </source>
</evidence>
<dbReference type="Proteomes" id="UP000053232">
    <property type="component" value="Unassembled WGS sequence"/>
</dbReference>
<comment type="caution">
    <text evidence="1">The sequence shown here is derived from an EMBL/GenBank/DDBJ whole genome shotgun (WGS) entry which is preliminary data.</text>
</comment>